<dbReference type="AlphaFoldDB" id="A0A016V6D7"/>
<reference evidence="2" key="1">
    <citation type="journal article" date="2015" name="Nat. Genet.">
        <title>The genome and transcriptome of the zoonotic hookworm Ancylostoma ceylanicum identify infection-specific gene families.</title>
        <authorList>
            <person name="Schwarz E.M."/>
            <person name="Hu Y."/>
            <person name="Antoshechkin I."/>
            <person name="Miller M.M."/>
            <person name="Sternberg P.W."/>
            <person name="Aroian R.V."/>
        </authorList>
    </citation>
    <scope>NUCLEOTIDE SEQUENCE</scope>
    <source>
        <strain evidence="2">HY135</strain>
    </source>
</reference>
<accession>A0A016V6D7</accession>
<evidence type="ECO:0000313" key="1">
    <source>
        <dbReference type="EMBL" id="EYC22841.1"/>
    </source>
</evidence>
<gene>
    <name evidence="1" type="primary">Acey_s0016.g2981</name>
    <name evidence="1" type="ORF">Y032_0016g2981</name>
</gene>
<keyword evidence="2" id="KW-1185">Reference proteome</keyword>
<name>A0A016V6D7_9BILA</name>
<evidence type="ECO:0000313" key="2">
    <source>
        <dbReference type="Proteomes" id="UP000024635"/>
    </source>
</evidence>
<sequence length="70" mass="8198">MSVLANFRPNVHDALFLVQFRIWKKFRGLLFVQLLRKRCAVIAKDPFLIDVTNRSRKGSFLCRKSSSDEI</sequence>
<comment type="caution">
    <text evidence="1">The sequence shown here is derived from an EMBL/GenBank/DDBJ whole genome shotgun (WGS) entry which is preliminary data.</text>
</comment>
<organism evidence="1 2">
    <name type="scientific">Ancylostoma ceylanicum</name>
    <dbReference type="NCBI Taxonomy" id="53326"/>
    <lineage>
        <taxon>Eukaryota</taxon>
        <taxon>Metazoa</taxon>
        <taxon>Ecdysozoa</taxon>
        <taxon>Nematoda</taxon>
        <taxon>Chromadorea</taxon>
        <taxon>Rhabditida</taxon>
        <taxon>Rhabditina</taxon>
        <taxon>Rhabditomorpha</taxon>
        <taxon>Strongyloidea</taxon>
        <taxon>Ancylostomatidae</taxon>
        <taxon>Ancylostomatinae</taxon>
        <taxon>Ancylostoma</taxon>
    </lineage>
</organism>
<proteinExistence type="predicted"/>
<dbReference type="EMBL" id="JARK01001352">
    <property type="protein sequence ID" value="EYC22841.1"/>
    <property type="molecule type" value="Genomic_DNA"/>
</dbReference>
<protein>
    <submittedName>
        <fullName evidence="1">Uncharacterized protein</fullName>
    </submittedName>
</protein>
<dbReference type="Proteomes" id="UP000024635">
    <property type="component" value="Unassembled WGS sequence"/>
</dbReference>